<evidence type="ECO:0000313" key="4">
    <source>
        <dbReference type="Proteomes" id="UP001589585"/>
    </source>
</evidence>
<dbReference type="InterPro" id="IPR036680">
    <property type="entry name" value="SPOR-like_sf"/>
</dbReference>
<gene>
    <name evidence="3" type="ORF">ACFFU9_05790</name>
</gene>
<dbReference type="Gene3D" id="3.30.70.1070">
    <property type="entry name" value="Sporulation related repeat"/>
    <property type="match status" value="1"/>
</dbReference>
<sequence length="127" mass="14818">MKTLYLKISLLTVFCFLANLHICSAQQGNVVLNQDKKITRLLDVKKEMNRNDANRYKVQIYSGSRRDAESAKSNFESTYDQWPCTLQFETPNYKIWAGNFTTRLEADRALRKIKNDFPGAFIFKPKK</sequence>
<keyword evidence="1" id="KW-0732">Signal</keyword>
<feature type="domain" description="SPOR" evidence="2">
    <location>
        <begin position="54"/>
        <end position="123"/>
    </location>
</feature>
<dbReference type="RefSeq" id="WP_379860447.1">
    <property type="nucleotide sequence ID" value="NZ_JBHMFC010000016.1"/>
</dbReference>
<dbReference type="EMBL" id="JBHMFC010000016">
    <property type="protein sequence ID" value="MFB9056251.1"/>
    <property type="molecule type" value="Genomic_DNA"/>
</dbReference>
<dbReference type="Proteomes" id="UP001589585">
    <property type="component" value="Unassembled WGS sequence"/>
</dbReference>
<proteinExistence type="predicted"/>
<feature type="chain" id="PRO_5045925866" evidence="1">
    <location>
        <begin position="26"/>
        <end position="127"/>
    </location>
</feature>
<evidence type="ECO:0000259" key="2">
    <source>
        <dbReference type="Pfam" id="PF05036"/>
    </source>
</evidence>
<organism evidence="3 4">
    <name type="scientific">Mariniflexile ostreae</name>
    <dbReference type="NCBI Taxonomy" id="1520892"/>
    <lineage>
        <taxon>Bacteria</taxon>
        <taxon>Pseudomonadati</taxon>
        <taxon>Bacteroidota</taxon>
        <taxon>Flavobacteriia</taxon>
        <taxon>Flavobacteriales</taxon>
        <taxon>Flavobacteriaceae</taxon>
        <taxon>Mariniflexile</taxon>
    </lineage>
</organism>
<evidence type="ECO:0000313" key="3">
    <source>
        <dbReference type="EMBL" id="MFB9056251.1"/>
    </source>
</evidence>
<accession>A0ABV5FA03</accession>
<protein>
    <submittedName>
        <fullName evidence="3">SPOR domain-containing protein</fullName>
    </submittedName>
</protein>
<dbReference type="InterPro" id="IPR007730">
    <property type="entry name" value="SPOR-like_dom"/>
</dbReference>
<comment type="caution">
    <text evidence="3">The sequence shown here is derived from an EMBL/GenBank/DDBJ whole genome shotgun (WGS) entry which is preliminary data.</text>
</comment>
<keyword evidence="4" id="KW-1185">Reference proteome</keyword>
<reference evidence="3 4" key="1">
    <citation type="submission" date="2024-09" db="EMBL/GenBank/DDBJ databases">
        <authorList>
            <person name="Sun Q."/>
            <person name="Mori K."/>
        </authorList>
    </citation>
    <scope>NUCLEOTIDE SEQUENCE [LARGE SCALE GENOMIC DNA]</scope>
    <source>
        <strain evidence="3 4">CECT 8622</strain>
    </source>
</reference>
<evidence type="ECO:0000256" key="1">
    <source>
        <dbReference type="SAM" id="SignalP"/>
    </source>
</evidence>
<name>A0ABV5FA03_9FLAO</name>
<dbReference type="Pfam" id="PF05036">
    <property type="entry name" value="SPOR"/>
    <property type="match status" value="1"/>
</dbReference>
<feature type="signal peptide" evidence="1">
    <location>
        <begin position="1"/>
        <end position="25"/>
    </location>
</feature>